<comment type="function">
    <text evidence="6">Plays a role in the regulation of phosphate uptake.</text>
</comment>
<dbReference type="InterPro" id="IPR038078">
    <property type="entry name" value="PhoU-like_sf"/>
</dbReference>
<gene>
    <name evidence="8" type="ORF">BOW53_10575</name>
</gene>
<dbReference type="OrthoDB" id="9814256at2"/>
<proteinExistence type="inferred from homology"/>
<dbReference type="PIRSF" id="PIRSF003107">
    <property type="entry name" value="PhoU"/>
    <property type="match status" value="1"/>
</dbReference>
<comment type="similarity">
    <text evidence="2 6">Belongs to the PhoU family.</text>
</comment>
<accession>A0A1T2L3L1</accession>
<dbReference type="EMBL" id="MPRL01000044">
    <property type="protein sequence ID" value="OOZ39698.1"/>
    <property type="molecule type" value="Genomic_DNA"/>
</dbReference>
<dbReference type="AlphaFoldDB" id="A0A1T2L3L1"/>
<evidence type="ECO:0000256" key="1">
    <source>
        <dbReference type="ARBA" id="ARBA00004496"/>
    </source>
</evidence>
<comment type="subcellular location">
    <subcellularLocation>
        <location evidence="1 6">Cytoplasm</location>
    </subcellularLocation>
</comment>
<dbReference type="RefSeq" id="WP_078484051.1">
    <property type="nucleotide sequence ID" value="NZ_MPRL01000044.1"/>
</dbReference>
<dbReference type="Gene3D" id="1.20.58.220">
    <property type="entry name" value="Phosphate transport system protein phou homolog 2, domain 2"/>
    <property type="match status" value="2"/>
</dbReference>
<dbReference type="GO" id="GO:0005737">
    <property type="term" value="C:cytoplasm"/>
    <property type="evidence" value="ECO:0007669"/>
    <property type="project" value="UniProtKB-SubCell"/>
</dbReference>
<name>A0A1T2L3L1_9GAMM</name>
<keyword evidence="4 6" id="KW-0963">Cytoplasm</keyword>
<keyword evidence="5 6" id="KW-0592">Phosphate transport</keyword>
<comment type="subunit">
    <text evidence="6">Homodimer.</text>
</comment>
<protein>
    <recommendedName>
        <fullName evidence="6">Phosphate-specific transport system accessory protein PhoU</fullName>
    </recommendedName>
</protein>
<dbReference type="InterPro" id="IPR026022">
    <property type="entry name" value="PhoU_dom"/>
</dbReference>
<dbReference type="PANTHER" id="PTHR42930">
    <property type="entry name" value="PHOSPHATE-SPECIFIC TRANSPORT SYSTEM ACCESSORY PROTEIN PHOU"/>
    <property type="match status" value="1"/>
</dbReference>
<dbReference type="FunFam" id="1.20.58.220:FF:000001">
    <property type="entry name" value="Phosphate-specific transport system accessory protein PhoU"/>
    <property type="match status" value="1"/>
</dbReference>
<organism evidence="8 9">
    <name type="scientific">Solemya pervernicosa gill symbiont</name>
    <dbReference type="NCBI Taxonomy" id="642797"/>
    <lineage>
        <taxon>Bacteria</taxon>
        <taxon>Pseudomonadati</taxon>
        <taxon>Pseudomonadota</taxon>
        <taxon>Gammaproteobacteria</taxon>
        <taxon>sulfur-oxidizing symbionts</taxon>
    </lineage>
</organism>
<dbReference type="Pfam" id="PF01895">
    <property type="entry name" value="PhoU"/>
    <property type="match status" value="2"/>
</dbReference>
<evidence type="ECO:0000256" key="6">
    <source>
        <dbReference type="PIRNR" id="PIRNR003107"/>
    </source>
</evidence>
<dbReference type="GO" id="GO:0030643">
    <property type="term" value="P:intracellular phosphate ion homeostasis"/>
    <property type="evidence" value="ECO:0007669"/>
    <property type="project" value="InterPro"/>
</dbReference>
<comment type="caution">
    <text evidence="8">The sequence shown here is derived from an EMBL/GenBank/DDBJ whole genome shotgun (WGS) entry which is preliminary data.</text>
</comment>
<evidence type="ECO:0000256" key="5">
    <source>
        <dbReference type="ARBA" id="ARBA00022592"/>
    </source>
</evidence>
<keyword evidence="3 6" id="KW-0813">Transport</keyword>
<evidence type="ECO:0000256" key="4">
    <source>
        <dbReference type="ARBA" id="ARBA00022490"/>
    </source>
</evidence>
<feature type="domain" description="PhoU" evidence="7">
    <location>
        <begin position="132"/>
        <end position="216"/>
    </location>
</feature>
<evidence type="ECO:0000256" key="3">
    <source>
        <dbReference type="ARBA" id="ARBA00022448"/>
    </source>
</evidence>
<dbReference type="NCBIfam" id="TIGR02135">
    <property type="entry name" value="phoU_full"/>
    <property type="match status" value="1"/>
</dbReference>
<evidence type="ECO:0000256" key="2">
    <source>
        <dbReference type="ARBA" id="ARBA00008107"/>
    </source>
</evidence>
<evidence type="ECO:0000313" key="8">
    <source>
        <dbReference type="EMBL" id="OOZ39698.1"/>
    </source>
</evidence>
<dbReference type="GO" id="GO:0006817">
    <property type="term" value="P:phosphate ion transport"/>
    <property type="evidence" value="ECO:0007669"/>
    <property type="project" value="UniProtKB-KW"/>
</dbReference>
<keyword evidence="9" id="KW-1185">Reference proteome</keyword>
<evidence type="ECO:0000313" key="9">
    <source>
        <dbReference type="Proteomes" id="UP000191110"/>
    </source>
</evidence>
<dbReference type="InterPro" id="IPR028366">
    <property type="entry name" value="PhoU"/>
</dbReference>
<dbReference type="SUPFAM" id="SSF109755">
    <property type="entry name" value="PhoU-like"/>
    <property type="match status" value="1"/>
</dbReference>
<evidence type="ECO:0000259" key="7">
    <source>
        <dbReference type="Pfam" id="PF01895"/>
    </source>
</evidence>
<dbReference type="GO" id="GO:0045936">
    <property type="term" value="P:negative regulation of phosphate metabolic process"/>
    <property type="evidence" value="ECO:0007669"/>
    <property type="project" value="InterPro"/>
</dbReference>
<feature type="domain" description="PhoU" evidence="7">
    <location>
        <begin position="28"/>
        <end position="113"/>
    </location>
</feature>
<dbReference type="FunFam" id="1.20.58.220:FF:000002">
    <property type="entry name" value="Phosphate-specific transport system accessory protein PhoU"/>
    <property type="match status" value="1"/>
</dbReference>
<dbReference type="Proteomes" id="UP000191110">
    <property type="component" value="Unassembled WGS sequence"/>
</dbReference>
<sequence>MAKNSSGMGQHISQQFNDELEDVRNRVLNMGGLVEQQVGDAIKALDEGDTGLADLVIKRDVNVNAMEVGLDEECSTILARRQPAASDLRLIVAVIKTITDLERIGDQAERIARMSIQLTEADKSLTKHVDLVHMGTKVRQMLHEALDSFARMDVEAAIEVAKQDVRIDKEYEAITRQLITFMMEDPRDITVSLDLLWSARALERVGDHARNICEYVIYLVKGKDVRHISLEQMEEEARSEH</sequence>
<dbReference type="PANTHER" id="PTHR42930:SF3">
    <property type="entry name" value="PHOSPHATE-SPECIFIC TRANSPORT SYSTEM ACCESSORY PROTEIN PHOU"/>
    <property type="match status" value="1"/>
</dbReference>
<reference evidence="8 9" key="1">
    <citation type="submission" date="2016-11" db="EMBL/GenBank/DDBJ databases">
        <title>Mixed transmission modes and dynamic genome evolution in an obligate animal-bacterial symbiosis.</title>
        <authorList>
            <person name="Russell S.L."/>
            <person name="Corbett-Detig R.B."/>
            <person name="Cavanaugh C.M."/>
        </authorList>
    </citation>
    <scope>NUCLEOTIDE SEQUENCE [LARGE SCALE GENOMIC DNA]</scope>
    <source>
        <strain evidence="8">Sveles-Q1</strain>
    </source>
</reference>